<dbReference type="Gene3D" id="3.40.50.1100">
    <property type="match status" value="2"/>
</dbReference>
<evidence type="ECO:0000256" key="1">
    <source>
        <dbReference type="ARBA" id="ARBA00001933"/>
    </source>
</evidence>
<comment type="cofactor">
    <cofactor evidence="1">
        <name>pyridoxal 5'-phosphate</name>
        <dbReference type="ChEBI" id="CHEBI:597326"/>
    </cofactor>
</comment>
<protein>
    <submittedName>
        <fullName evidence="4">Pyridoxal-phosphate dependent enzyme</fullName>
    </submittedName>
</protein>
<keyword evidence="5" id="KW-1185">Reference proteome</keyword>
<reference evidence="5" key="1">
    <citation type="journal article" date="2019" name="Int. J. Syst. Evol. Microbiol.">
        <title>The Global Catalogue of Microorganisms (GCM) 10K type strain sequencing project: providing services to taxonomists for standard genome sequencing and annotation.</title>
        <authorList>
            <consortium name="The Broad Institute Genomics Platform"/>
            <consortium name="The Broad Institute Genome Sequencing Center for Infectious Disease"/>
            <person name="Wu L."/>
            <person name="Ma J."/>
        </authorList>
    </citation>
    <scope>NUCLEOTIDE SEQUENCE [LARGE SCALE GENOMIC DNA]</scope>
    <source>
        <strain evidence="5">CCUG 55328</strain>
    </source>
</reference>
<dbReference type="Pfam" id="PF00291">
    <property type="entry name" value="PALP"/>
    <property type="match status" value="1"/>
</dbReference>
<dbReference type="EMBL" id="JBHTKR010000002">
    <property type="protein sequence ID" value="MFD1194181.1"/>
    <property type="molecule type" value="Genomic_DNA"/>
</dbReference>
<dbReference type="Proteomes" id="UP001597151">
    <property type="component" value="Unassembled WGS sequence"/>
</dbReference>
<keyword evidence="2" id="KW-0663">Pyridoxal phosphate</keyword>
<dbReference type="InterPro" id="IPR001926">
    <property type="entry name" value="TrpB-like_PALP"/>
</dbReference>
<accession>A0ABW3TBG4</accession>
<feature type="domain" description="Tryptophan synthase beta chain-like PALP" evidence="3">
    <location>
        <begin position="36"/>
        <end position="342"/>
    </location>
</feature>
<dbReference type="InterPro" id="IPR036052">
    <property type="entry name" value="TrpB-like_PALP_sf"/>
</dbReference>
<sequence>MIDRCDNPWRGQGLAIDAPWPHADARAVARLLALCPAHAPTPLRDCPALATRAGVAKLHVKDERGRMGLGSFKALGAAHAIARQAAAAVQGDRWDRALTDRSYVTASAGNHGLSVAAAARLFGARAIIYLAETVPQAFAARLEAKGAKVMREGATYEDSMAAAERAARAQGWTLLSDSSWPGYTELPLLVMEGYLQLADEAADQIDAPPSHILLQAGVGGMAAAVAALARARWGDAPQIIVVEPAAAPALIDSIRAGHLVDSTGPVSNMGRLDCKTASMIALKGLSRDADLFVTISDDEAATGAAILADHGLATTPSGGAGLSALLAGLDLGRRARVLAILSEGREDG</sequence>
<organism evidence="4 5">
    <name type="scientific">Seohaeicola saemankumensis</name>
    <dbReference type="NCBI Taxonomy" id="481181"/>
    <lineage>
        <taxon>Bacteria</taxon>
        <taxon>Pseudomonadati</taxon>
        <taxon>Pseudomonadota</taxon>
        <taxon>Alphaproteobacteria</taxon>
        <taxon>Rhodobacterales</taxon>
        <taxon>Roseobacteraceae</taxon>
        <taxon>Seohaeicola</taxon>
    </lineage>
</organism>
<gene>
    <name evidence="4" type="ORF">ACFQ3C_05830</name>
</gene>
<dbReference type="PANTHER" id="PTHR42937:SF1">
    <property type="entry name" value="DIAMINOPROPIONATE AMMONIA-LYASE"/>
    <property type="match status" value="1"/>
</dbReference>
<evidence type="ECO:0000256" key="2">
    <source>
        <dbReference type="ARBA" id="ARBA00022898"/>
    </source>
</evidence>
<proteinExistence type="predicted"/>
<evidence type="ECO:0000313" key="4">
    <source>
        <dbReference type="EMBL" id="MFD1194181.1"/>
    </source>
</evidence>
<dbReference type="SUPFAM" id="SSF53686">
    <property type="entry name" value="Tryptophan synthase beta subunit-like PLP-dependent enzymes"/>
    <property type="match status" value="1"/>
</dbReference>
<name>A0ABW3TBG4_9RHOB</name>
<evidence type="ECO:0000313" key="5">
    <source>
        <dbReference type="Proteomes" id="UP001597151"/>
    </source>
</evidence>
<comment type="caution">
    <text evidence="4">The sequence shown here is derived from an EMBL/GenBank/DDBJ whole genome shotgun (WGS) entry which is preliminary data.</text>
</comment>
<dbReference type="PANTHER" id="PTHR42937">
    <property type="match status" value="1"/>
</dbReference>
<evidence type="ECO:0000259" key="3">
    <source>
        <dbReference type="Pfam" id="PF00291"/>
    </source>
</evidence>